<dbReference type="Pfam" id="PF00126">
    <property type="entry name" value="HTH_1"/>
    <property type="match status" value="1"/>
</dbReference>
<dbReference type="Proteomes" id="UP000245410">
    <property type="component" value="Unassembled WGS sequence"/>
</dbReference>
<dbReference type="InterPro" id="IPR036390">
    <property type="entry name" value="WH_DNA-bd_sf"/>
</dbReference>
<comment type="caution">
    <text evidence="6">The sequence shown here is derived from an EMBL/GenBank/DDBJ whole genome shotgun (WGS) entry which is preliminary data.</text>
</comment>
<dbReference type="GO" id="GO:0032993">
    <property type="term" value="C:protein-DNA complex"/>
    <property type="evidence" value="ECO:0007669"/>
    <property type="project" value="TreeGrafter"/>
</dbReference>
<accession>A0A317D7D0</accession>
<dbReference type="AlphaFoldDB" id="A0A317D7D0"/>
<proteinExistence type="inferred from homology"/>
<evidence type="ECO:0000256" key="4">
    <source>
        <dbReference type="ARBA" id="ARBA00023163"/>
    </source>
</evidence>
<evidence type="ECO:0000313" key="6">
    <source>
        <dbReference type="EMBL" id="PWR10781.1"/>
    </source>
</evidence>
<keyword evidence="7" id="KW-1185">Reference proteome</keyword>
<dbReference type="Gene3D" id="1.10.10.10">
    <property type="entry name" value="Winged helix-like DNA-binding domain superfamily/Winged helix DNA-binding domain"/>
    <property type="match status" value="1"/>
</dbReference>
<dbReference type="SUPFAM" id="SSF46785">
    <property type="entry name" value="Winged helix' DNA-binding domain"/>
    <property type="match status" value="1"/>
</dbReference>
<dbReference type="RefSeq" id="WP_109816746.1">
    <property type="nucleotide sequence ID" value="NZ_QGKR01000149.1"/>
</dbReference>
<name>A0A317D7D0_9ACTN</name>
<keyword evidence="3" id="KW-0238">DNA-binding</keyword>
<comment type="similarity">
    <text evidence="1">Belongs to the LysR transcriptional regulatory family.</text>
</comment>
<evidence type="ECO:0000256" key="2">
    <source>
        <dbReference type="ARBA" id="ARBA00023015"/>
    </source>
</evidence>
<keyword evidence="4" id="KW-0804">Transcription</keyword>
<dbReference type="InterPro" id="IPR000847">
    <property type="entry name" value="LysR_HTH_N"/>
</dbReference>
<dbReference type="GO" id="GO:0003700">
    <property type="term" value="F:DNA-binding transcription factor activity"/>
    <property type="evidence" value="ECO:0007669"/>
    <property type="project" value="InterPro"/>
</dbReference>
<keyword evidence="2" id="KW-0805">Transcription regulation</keyword>
<dbReference type="PROSITE" id="PS50931">
    <property type="entry name" value="HTH_LYSR"/>
    <property type="match status" value="1"/>
</dbReference>
<dbReference type="PANTHER" id="PTHR30346:SF28">
    <property type="entry name" value="HTH-TYPE TRANSCRIPTIONAL REGULATOR CYNR"/>
    <property type="match status" value="1"/>
</dbReference>
<dbReference type="OrthoDB" id="570111at2"/>
<gene>
    <name evidence="6" type="ORF">DKT68_07870</name>
</gene>
<dbReference type="GO" id="GO:0003677">
    <property type="term" value="F:DNA binding"/>
    <property type="evidence" value="ECO:0007669"/>
    <property type="project" value="UniProtKB-KW"/>
</dbReference>
<evidence type="ECO:0000259" key="5">
    <source>
        <dbReference type="PROSITE" id="PS50931"/>
    </source>
</evidence>
<organism evidence="6 7">
    <name type="scientific">Micromonospora acroterricola</name>
    <dbReference type="NCBI Taxonomy" id="2202421"/>
    <lineage>
        <taxon>Bacteria</taxon>
        <taxon>Bacillati</taxon>
        <taxon>Actinomycetota</taxon>
        <taxon>Actinomycetes</taxon>
        <taxon>Micromonosporales</taxon>
        <taxon>Micromonosporaceae</taxon>
        <taxon>Micromonospora</taxon>
    </lineage>
</organism>
<feature type="domain" description="HTH lysR-type" evidence="5">
    <location>
        <begin position="1"/>
        <end position="59"/>
    </location>
</feature>
<evidence type="ECO:0000256" key="1">
    <source>
        <dbReference type="ARBA" id="ARBA00009437"/>
    </source>
</evidence>
<protein>
    <submittedName>
        <fullName evidence="6">LysR family transcriptional regulator</fullName>
    </submittedName>
</protein>
<sequence length="295" mass="31270">MDLIEACRVFVHVGERGSFTLGAAAARVPQPVASRRIAALEKRFGERLFDRAARRAVLTAFGRDMVAPAKRLVQLADALEDDVEKAKLRPLAVAVPETCPVRQLALLDAAAREVGTILDFRHAGPSARADLLRSGEVRVALVALPPDEATWVAPLGLASARDDGAEPLHIETLRPGRAQRSSRRIWIQPEDDVAHVRDRLVQIGHRAALAPAQIAVAATLTAAVSDVVRTNNLLLCPAAQADELELYWRPVAGDPVARGYGVSAVAGGDADQLRGGLGAQVGRCLAASAGSGEPR</sequence>
<dbReference type="InterPro" id="IPR036388">
    <property type="entry name" value="WH-like_DNA-bd_sf"/>
</dbReference>
<evidence type="ECO:0000313" key="7">
    <source>
        <dbReference type="Proteomes" id="UP000245410"/>
    </source>
</evidence>
<evidence type="ECO:0000256" key="3">
    <source>
        <dbReference type="ARBA" id="ARBA00023125"/>
    </source>
</evidence>
<reference evidence="6 7" key="1">
    <citation type="submission" date="2018-05" db="EMBL/GenBank/DDBJ databases">
        <title>Micromonospora atacamensis sp. nov., a novel actinobacteria isolated from high altitude Atacama Desert soil.</title>
        <authorList>
            <person name="Carro L."/>
            <person name="Golinska P."/>
            <person name="Klenk H.-P."/>
            <person name="Goodfellow M."/>
        </authorList>
    </citation>
    <scope>NUCLEOTIDE SEQUENCE [LARGE SCALE GENOMIC DNA]</scope>
    <source>
        <strain evidence="6 7">5R2A7</strain>
    </source>
</reference>
<dbReference type="EMBL" id="QGKR01000149">
    <property type="protein sequence ID" value="PWR10781.1"/>
    <property type="molecule type" value="Genomic_DNA"/>
</dbReference>
<dbReference type="PANTHER" id="PTHR30346">
    <property type="entry name" value="TRANSCRIPTIONAL DUAL REGULATOR HCAR-RELATED"/>
    <property type="match status" value="1"/>
</dbReference>